<evidence type="ECO:0000313" key="11">
    <source>
        <dbReference type="Proteomes" id="UP000664303"/>
    </source>
</evidence>
<keyword evidence="8 9" id="KW-0472">Membrane</keyword>
<keyword evidence="11" id="KW-1185">Reference proteome</keyword>
<feature type="transmembrane region" description="Helical" evidence="9">
    <location>
        <begin position="66"/>
        <end position="91"/>
    </location>
</feature>
<comment type="subcellular location">
    <subcellularLocation>
        <location evidence="1 9">Cell membrane</location>
        <topology evidence="1 9">Multi-pass membrane protein</topology>
    </subcellularLocation>
</comment>
<dbReference type="AlphaFoldDB" id="A0A939IH68"/>
<evidence type="ECO:0000256" key="9">
    <source>
        <dbReference type="HAMAP-Rule" id="MF_00024"/>
    </source>
</evidence>
<gene>
    <name evidence="9 10" type="primary">cobD</name>
    <name evidence="10" type="ORF">JYP50_00030</name>
</gene>
<dbReference type="InterPro" id="IPR004485">
    <property type="entry name" value="Cobalamin_biosynth_CobD/CbiB"/>
</dbReference>
<dbReference type="EMBL" id="JAFKCZ010000001">
    <property type="protein sequence ID" value="MBN7794954.1"/>
    <property type="molecule type" value="Genomic_DNA"/>
</dbReference>
<dbReference type="HAMAP" id="MF_00024">
    <property type="entry name" value="CobD_CbiB"/>
    <property type="match status" value="1"/>
</dbReference>
<dbReference type="NCBIfam" id="TIGR00380">
    <property type="entry name" value="cobal_cbiB"/>
    <property type="match status" value="1"/>
</dbReference>
<dbReference type="GO" id="GO:0048472">
    <property type="term" value="F:threonine-phosphate decarboxylase activity"/>
    <property type="evidence" value="ECO:0007669"/>
    <property type="project" value="InterPro"/>
</dbReference>
<dbReference type="GO" id="GO:0005886">
    <property type="term" value="C:plasma membrane"/>
    <property type="evidence" value="ECO:0007669"/>
    <property type="project" value="UniProtKB-SubCell"/>
</dbReference>
<keyword evidence="4 9" id="KW-1003">Cell membrane</keyword>
<keyword evidence="6 9" id="KW-0812">Transmembrane</keyword>
<comment type="function">
    <text evidence="9">Converts cobyric acid to cobinamide by the addition of aminopropanol on the F carboxylic group.</text>
</comment>
<comment type="caution">
    <text evidence="10">The sequence shown here is derived from an EMBL/GenBank/DDBJ whole genome shotgun (WGS) entry which is preliminary data.</text>
</comment>
<dbReference type="GO" id="GO:0015420">
    <property type="term" value="F:ABC-type vitamin B12 transporter activity"/>
    <property type="evidence" value="ECO:0007669"/>
    <property type="project" value="UniProtKB-UniRule"/>
</dbReference>
<comment type="caution">
    <text evidence="9">Lacks conserved residue(s) required for the propagation of feature annotation.</text>
</comment>
<evidence type="ECO:0000256" key="7">
    <source>
        <dbReference type="ARBA" id="ARBA00022989"/>
    </source>
</evidence>
<comment type="pathway">
    <text evidence="2 9">Cofactor biosynthesis; adenosylcobalamin biosynthesis.</text>
</comment>
<organism evidence="10 11">
    <name type="scientific">Parahaliea mediterranea</name>
    <dbReference type="NCBI Taxonomy" id="651086"/>
    <lineage>
        <taxon>Bacteria</taxon>
        <taxon>Pseudomonadati</taxon>
        <taxon>Pseudomonadota</taxon>
        <taxon>Gammaproteobacteria</taxon>
        <taxon>Cellvibrionales</taxon>
        <taxon>Halieaceae</taxon>
        <taxon>Parahaliea</taxon>
    </lineage>
</organism>
<name>A0A939IH68_9GAMM</name>
<feature type="transmembrane region" description="Helical" evidence="9">
    <location>
        <begin position="285"/>
        <end position="304"/>
    </location>
</feature>
<evidence type="ECO:0000256" key="5">
    <source>
        <dbReference type="ARBA" id="ARBA00022573"/>
    </source>
</evidence>
<keyword evidence="5 9" id="KW-0169">Cobalamin biosynthesis</keyword>
<dbReference type="Proteomes" id="UP000664303">
    <property type="component" value="Unassembled WGS sequence"/>
</dbReference>
<evidence type="ECO:0000256" key="8">
    <source>
        <dbReference type="ARBA" id="ARBA00023136"/>
    </source>
</evidence>
<sequence length="310" mass="32966">MSLSLLLALLLDTALGEPRRWHPLAGFGALAGALERRWNRPGVAARARVWRGALAWLLLVVPPSAALWWLLAALAPLPSAAVGVVVLYLCVGNRSLAEHAGAVKLALVEGDLPRARRSVAMLVSRETGALDERGVSRAAVESVLENGSDAVIAPLFWFAVGGAPAALAHRLVNTLDACWGYRNDRYCHFGRVAARADDALNWLPARCCALLYALAGRFRPALRCWLRQGRRAASPNAGPVMSAGAGALAIWVGGPAVYHGKLEPRPVLGLGREAEPADIAQAVYLLWRATALFVLLACALHWIAGGGGWP</sequence>
<dbReference type="PANTHER" id="PTHR34308">
    <property type="entry name" value="COBALAMIN BIOSYNTHESIS PROTEIN CBIB"/>
    <property type="match status" value="1"/>
</dbReference>
<evidence type="ECO:0000256" key="4">
    <source>
        <dbReference type="ARBA" id="ARBA00022475"/>
    </source>
</evidence>
<reference evidence="10" key="1">
    <citation type="submission" date="2021-02" db="EMBL/GenBank/DDBJ databases">
        <title>PHA producing bacteria isolated from coastal sediment in Guangdong, Shenzhen.</title>
        <authorList>
            <person name="Zheng W."/>
            <person name="Yu S."/>
            <person name="Huang Y."/>
        </authorList>
    </citation>
    <scope>NUCLEOTIDE SEQUENCE</scope>
    <source>
        <strain evidence="10">TN14-10</strain>
    </source>
</reference>
<proteinExistence type="inferred from homology"/>
<dbReference type="PANTHER" id="PTHR34308:SF1">
    <property type="entry name" value="COBALAMIN BIOSYNTHESIS PROTEIN CBIB"/>
    <property type="match status" value="1"/>
</dbReference>
<dbReference type="RefSeq" id="WP_206558408.1">
    <property type="nucleotide sequence ID" value="NZ_JAFKCZ010000001.1"/>
</dbReference>
<evidence type="ECO:0000313" key="10">
    <source>
        <dbReference type="EMBL" id="MBN7794954.1"/>
    </source>
</evidence>
<evidence type="ECO:0000256" key="1">
    <source>
        <dbReference type="ARBA" id="ARBA00004651"/>
    </source>
</evidence>
<dbReference type="GO" id="GO:0009236">
    <property type="term" value="P:cobalamin biosynthetic process"/>
    <property type="evidence" value="ECO:0007669"/>
    <property type="project" value="UniProtKB-UniRule"/>
</dbReference>
<accession>A0A939IH68</accession>
<evidence type="ECO:0000256" key="2">
    <source>
        <dbReference type="ARBA" id="ARBA00004953"/>
    </source>
</evidence>
<comment type="similarity">
    <text evidence="3 9">Belongs to the CobD/CbiB family.</text>
</comment>
<keyword evidence="7 9" id="KW-1133">Transmembrane helix</keyword>
<evidence type="ECO:0000256" key="3">
    <source>
        <dbReference type="ARBA" id="ARBA00006263"/>
    </source>
</evidence>
<evidence type="ECO:0000256" key="6">
    <source>
        <dbReference type="ARBA" id="ARBA00022692"/>
    </source>
</evidence>
<protein>
    <recommendedName>
        <fullName evidence="9">Cobalamin biosynthesis protein CobD</fullName>
    </recommendedName>
</protein>
<dbReference type="Pfam" id="PF03186">
    <property type="entry name" value="CobD_Cbib"/>
    <property type="match status" value="1"/>
</dbReference>